<feature type="domain" description="Peptidase S11 D-alanyl-D-alanine carboxypeptidase A N-terminal" evidence="11">
    <location>
        <begin position="31"/>
        <end position="259"/>
    </location>
</feature>
<feature type="binding site" evidence="8">
    <location>
        <position position="229"/>
    </location>
    <ligand>
        <name>substrate</name>
    </ligand>
</feature>
<proteinExistence type="inferred from homology"/>
<dbReference type="GO" id="GO:0009002">
    <property type="term" value="F:serine-type D-Ala-D-Ala carboxypeptidase activity"/>
    <property type="evidence" value="ECO:0007669"/>
    <property type="project" value="InterPro"/>
</dbReference>
<feature type="active site" evidence="7">
    <location>
        <position position="120"/>
    </location>
</feature>
<comment type="similarity">
    <text evidence="1 9">Belongs to the peptidase S11 family.</text>
</comment>
<dbReference type="PRINTS" id="PR00725">
    <property type="entry name" value="DADACBPTASE1"/>
</dbReference>
<evidence type="ECO:0000256" key="7">
    <source>
        <dbReference type="PIRSR" id="PIRSR618044-1"/>
    </source>
</evidence>
<keyword evidence="2 10" id="KW-0732">Signal</keyword>
<dbReference type="GO" id="GO:0006508">
    <property type="term" value="P:proteolysis"/>
    <property type="evidence" value="ECO:0007669"/>
    <property type="project" value="InterPro"/>
</dbReference>
<name>A0A2S0M5N1_MEGEL</name>
<dbReference type="InterPro" id="IPR018044">
    <property type="entry name" value="Peptidase_S11"/>
</dbReference>
<dbReference type="GO" id="GO:0009252">
    <property type="term" value="P:peptidoglycan biosynthetic process"/>
    <property type="evidence" value="ECO:0007669"/>
    <property type="project" value="UniProtKB-KW"/>
</dbReference>
<dbReference type="GO" id="GO:0008360">
    <property type="term" value="P:regulation of cell shape"/>
    <property type="evidence" value="ECO:0007669"/>
    <property type="project" value="UniProtKB-KW"/>
</dbReference>
<evidence type="ECO:0000259" key="11">
    <source>
        <dbReference type="Pfam" id="PF00768"/>
    </source>
</evidence>
<accession>A0A2S0M5N1</accession>
<evidence type="ECO:0000256" key="5">
    <source>
        <dbReference type="ARBA" id="ARBA00022984"/>
    </source>
</evidence>
<feature type="active site" description="Proton acceptor" evidence="7">
    <location>
        <position position="66"/>
    </location>
</feature>
<dbReference type="InterPro" id="IPR001967">
    <property type="entry name" value="Peptidase_S11_N"/>
</dbReference>
<evidence type="ECO:0000256" key="4">
    <source>
        <dbReference type="ARBA" id="ARBA00022960"/>
    </source>
</evidence>
<dbReference type="EMBL" id="CP027569">
    <property type="protein sequence ID" value="AVO26743.1"/>
    <property type="molecule type" value="Genomic_DNA"/>
</dbReference>
<protein>
    <submittedName>
        <fullName evidence="12">D-alanyl-D-alanine carboxypeptidase</fullName>
    </submittedName>
</protein>
<dbReference type="SUPFAM" id="SSF56601">
    <property type="entry name" value="beta-lactamase/transpeptidase-like"/>
    <property type="match status" value="1"/>
</dbReference>
<reference evidence="12 13" key="1">
    <citation type="journal article" date="2018" name="Genome Announc.">
        <title>Complete genomes of two Megasphaera elsdenii strains, NCIMB 702410 and ATCC 25940.</title>
        <authorList>
            <person name="Hatmaker E.A."/>
            <person name="O'Dell K."/>
            <person name="Riley L.A."/>
            <person name="Klingeman D.M."/>
            <person name="Guss A.M."/>
        </authorList>
    </citation>
    <scope>NUCLEOTIDE SEQUENCE [LARGE SCALE GENOMIC DNA]</scope>
    <source>
        <strain evidence="12 13">NCIMB702410</strain>
    </source>
</reference>
<evidence type="ECO:0000256" key="1">
    <source>
        <dbReference type="ARBA" id="ARBA00007164"/>
    </source>
</evidence>
<keyword evidence="5" id="KW-0573">Peptidoglycan synthesis</keyword>
<keyword evidence="6" id="KW-0961">Cell wall biogenesis/degradation</keyword>
<dbReference type="RefSeq" id="WP_027894991.1">
    <property type="nucleotide sequence ID" value="NZ_CP027569.1"/>
</dbReference>
<gene>
    <name evidence="12" type="ORF">C6Y28_03430</name>
</gene>
<dbReference type="AlphaFoldDB" id="A0A2S0M5N1"/>
<organism evidence="12 13">
    <name type="scientific">Megasphaera elsdenii</name>
    <dbReference type="NCBI Taxonomy" id="907"/>
    <lineage>
        <taxon>Bacteria</taxon>
        <taxon>Bacillati</taxon>
        <taxon>Bacillota</taxon>
        <taxon>Negativicutes</taxon>
        <taxon>Veillonellales</taxon>
        <taxon>Veillonellaceae</taxon>
        <taxon>Megasphaera</taxon>
    </lineage>
</organism>
<evidence type="ECO:0000256" key="10">
    <source>
        <dbReference type="SAM" id="SignalP"/>
    </source>
</evidence>
<dbReference type="InterPro" id="IPR012338">
    <property type="entry name" value="Beta-lactam/transpept-like"/>
</dbReference>
<sequence length="280" mass="30295">MFSILKRIMLTTVIAVGFIISSMTVTAQADMPPTIAESACMIDVDTGKVLYQVYPTKWVHPASTTKIVTLITALDQYKDKLDQPLQISWEAANTEPSCLGISPGDPISIREALRGMMVVSGNDAAVAVAQTLGGSVAGYAEKMNQEAVKMGATHTNFVNPNGLTAAHHHTTAIDMAKMAAYGMKNFPEFRYIVGLKSYDVKYLDGREPKHVTTTNHFLTSGYPGANGVKTGFTNAAGECLVASATRNGHTLVLVLFNDDNRWTDAPTILDYGFRRLQTGK</sequence>
<dbReference type="GO" id="GO:0071555">
    <property type="term" value="P:cell wall organization"/>
    <property type="evidence" value="ECO:0007669"/>
    <property type="project" value="UniProtKB-KW"/>
</dbReference>
<dbReference type="OrthoDB" id="9791132at2"/>
<dbReference type="Gene3D" id="3.40.710.10">
    <property type="entry name" value="DD-peptidase/beta-lactamase superfamily"/>
    <property type="match status" value="1"/>
</dbReference>
<dbReference type="Pfam" id="PF00768">
    <property type="entry name" value="Peptidase_S11"/>
    <property type="match status" value="1"/>
</dbReference>
<evidence type="ECO:0000256" key="6">
    <source>
        <dbReference type="ARBA" id="ARBA00023316"/>
    </source>
</evidence>
<keyword evidence="12" id="KW-0645">Protease</keyword>
<keyword evidence="4" id="KW-0133">Cell shape</keyword>
<feature type="active site" description="Acyl-ester intermediate" evidence="7">
    <location>
        <position position="63"/>
    </location>
</feature>
<dbReference type="Proteomes" id="UP000238358">
    <property type="component" value="Chromosome"/>
</dbReference>
<evidence type="ECO:0000256" key="8">
    <source>
        <dbReference type="PIRSR" id="PIRSR618044-2"/>
    </source>
</evidence>
<feature type="chain" id="PRO_5015721047" evidence="10">
    <location>
        <begin position="30"/>
        <end position="280"/>
    </location>
</feature>
<dbReference type="PANTHER" id="PTHR21581:SF33">
    <property type="entry name" value="D-ALANYL-D-ALANINE CARBOXYPEPTIDASE DACB"/>
    <property type="match status" value="1"/>
</dbReference>
<keyword evidence="3" id="KW-0378">Hydrolase</keyword>
<keyword evidence="12" id="KW-0121">Carboxypeptidase</keyword>
<evidence type="ECO:0000313" key="12">
    <source>
        <dbReference type="EMBL" id="AVO26743.1"/>
    </source>
</evidence>
<evidence type="ECO:0000256" key="9">
    <source>
        <dbReference type="RuleBase" id="RU004016"/>
    </source>
</evidence>
<dbReference type="PANTHER" id="PTHR21581">
    <property type="entry name" value="D-ALANYL-D-ALANINE CARBOXYPEPTIDASE"/>
    <property type="match status" value="1"/>
</dbReference>
<feature type="signal peptide" evidence="10">
    <location>
        <begin position="1"/>
        <end position="29"/>
    </location>
</feature>
<evidence type="ECO:0000256" key="3">
    <source>
        <dbReference type="ARBA" id="ARBA00022801"/>
    </source>
</evidence>
<evidence type="ECO:0000256" key="2">
    <source>
        <dbReference type="ARBA" id="ARBA00022729"/>
    </source>
</evidence>
<evidence type="ECO:0000313" key="13">
    <source>
        <dbReference type="Proteomes" id="UP000238358"/>
    </source>
</evidence>